<keyword evidence="3" id="KW-1185">Reference proteome</keyword>
<evidence type="ECO:0000256" key="1">
    <source>
        <dbReference type="SAM" id="MobiDB-lite"/>
    </source>
</evidence>
<dbReference type="Proteomes" id="UP001163046">
    <property type="component" value="Unassembled WGS sequence"/>
</dbReference>
<feature type="compositionally biased region" description="Polar residues" evidence="1">
    <location>
        <begin position="65"/>
        <end position="90"/>
    </location>
</feature>
<feature type="compositionally biased region" description="Basic and acidic residues" evidence="1">
    <location>
        <begin position="223"/>
        <end position="239"/>
    </location>
</feature>
<dbReference type="OrthoDB" id="10504001at2759"/>
<sequence>MAERSGGYRKCFCSSCQGCLRSRRTVYRHQKLFGHNSSALNLGSQPPGQRVKRAKFSDIKDQVDDLSSNGKEGQDTGNQRNEPKSATTTNLQTCIQINESGHMNEENTTSCIEAEDESIRERQAEENVDDVEDQGMISIKGDDYDGIDSGKKVNLKTQCLSNGEELMMGSDNESEFEDSGGEDQGINALKDTLEISESDSDQTEGCTESEGVESSATTTTNPEGEKGNGDNGDSSKEECVDQEEDKGEEKKFKFIRWICLLLLHLKLSYNLSNSMFTILLNLLYFIFLVIRHPLHVLFPKTINDLEIIANLKVLNRTTIYAVCPNPKCSALYNMNEISCERNGVQKSEICKKKIVGKRCNAELSFEKKLSFGRTRMVPYKTYPFLPPSEWIKTFFKQEQFLSLIRNRPEPSKTDYRDIWDGKILQQFMMDPEDTTRPLLKDKKNLALLLYLDFFNHFNEQFTHAEPST</sequence>
<feature type="region of interest" description="Disordered" evidence="1">
    <location>
        <begin position="61"/>
        <end position="90"/>
    </location>
</feature>
<dbReference type="AlphaFoldDB" id="A0A9W9YVR4"/>
<reference evidence="2" key="1">
    <citation type="submission" date="2023-01" db="EMBL/GenBank/DDBJ databases">
        <title>Genome assembly of the deep-sea coral Lophelia pertusa.</title>
        <authorList>
            <person name="Herrera S."/>
            <person name="Cordes E."/>
        </authorList>
    </citation>
    <scope>NUCLEOTIDE SEQUENCE</scope>
    <source>
        <strain evidence="2">USNM1676648</strain>
        <tissue evidence="2">Polyp</tissue>
    </source>
</reference>
<feature type="region of interest" description="Disordered" evidence="1">
    <location>
        <begin position="195"/>
        <end position="243"/>
    </location>
</feature>
<accession>A0A9W9YVR4</accession>
<organism evidence="2 3">
    <name type="scientific">Desmophyllum pertusum</name>
    <dbReference type="NCBI Taxonomy" id="174260"/>
    <lineage>
        <taxon>Eukaryota</taxon>
        <taxon>Metazoa</taxon>
        <taxon>Cnidaria</taxon>
        <taxon>Anthozoa</taxon>
        <taxon>Hexacorallia</taxon>
        <taxon>Scleractinia</taxon>
        <taxon>Caryophylliina</taxon>
        <taxon>Caryophylliidae</taxon>
        <taxon>Desmophyllum</taxon>
    </lineage>
</organism>
<name>A0A9W9YVR4_9CNID</name>
<gene>
    <name evidence="2" type="ORF">OS493_033105</name>
</gene>
<feature type="compositionally biased region" description="Polar residues" evidence="1">
    <location>
        <begin position="212"/>
        <end position="222"/>
    </location>
</feature>
<protein>
    <submittedName>
        <fullName evidence="2">Uncharacterized protein</fullName>
    </submittedName>
</protein>
<evidence type="ECO:0000313" key="3">
    <source>
        <dbReference type="Proteomes" id="UP001163046"/>
    </source>
</evidence>
<proteinExistence type="predicted"/>
<dbReference type="EMBL" id="MU826868">
    <property type="protein sequence ID" value="KAJ7370310.1"/>
    <property type="molecule type" value="Genomic_DNA"/>
</dbReference>
<evidence type="ECO:0000313" key="2">
    <source>
        <dbReference type="EMBL" id="KAJ7370310.1"/>
    </source>
</evidence>
<comment type="caution">
    <text evidence="2">The sequence shown here is derived from an EMBL/GenBank/DDBJ whole genome shotgun (WGS) entry which is preliminary data.</text>
</comment>